<evidence type="ECO:0008006" key="4">
    <source>
        <dbReference type="Google" id="ProtNLM"/>
    </source>
</evidence>
<evidence type="ECO:0000313" key="3">
    <source>
        <dbReference type="EMBL" id="GAH58204.1"/>
    </source>
</evidence>
<gene>
    <name evidence="3" type="ORF">S03H2_40634</name>
</gene>
<accession>X1HWJ8</accession>
<keyword evidence="2" id="KW-0812">Transmembrane</keyword>
<feature type="transmembrane region" description="Helical" evidence="2">
    <location>
        <begin position="68"/>
        <end position="88"/>
    </location>
</feature>
<evidence type="ECO:0000256" key="2">
    <source>
        <dbReference type="SAM" id="Phobius"/>
    </source>
</evidence>
<reference evidence="3" key="1">
    <citation type="journal article" date="2014" name="Front. Microbiol.">
        <title>High frequency of phylogenetically diverse reductive dehalogenase-homologous genes in deep subseafloor sedimentary metagenomes.</title>
        <authorList>
            <person name="Kawai M."/>
            <person name="Futagami T."/>
            <person name="Toyoda A."/>
            <person name="Takaki Y."/>
            <person name="Nishi S."/>
            <person name="Hori S."/>
            <person name="Arai W."/>
            <person name="Tsubouchi T."/>
            <person name="Morono Y."/>
            <person name="Uchiyama I."/>
            <person name="Ito T."/>
            <person name="Fujiyama A."/>
            <person name="Inagaki F."/>
            <person name="Takami H."/>
        </authorList>
    </citation>
    <scope>NUCLEOTIDE SEQUENCE</scope>
    <source>
        <strain evidence="3">Expedition CK06-06</strain>
    </source>
</reference>
<proteinExistence type="predicted"/>
<name>X1HWJ8_9ZZZZ</name>
<protein>
    <recommendedName>
        <fullName evidence="4">Lipoprotein</fullName>
    </recommendedName>
</protein>
<sequence>MFHSRTTAVCFALLGLILLAYTLGALAGCAQLQELDKRLWGPTGDSAPMLRAPGDPAGAPDPDQVPPIVQTAAGILALAGYGGMAAWIRRSNRNGRQTYADLEARLRTLEGGNHT</sequence>
<organism evidence="3">
    <name type="scientific">marine sediment metagenome</name>
    <dbReference type="NCBI Taxonomy" id="412755"/>
    <lineage>
        <taxon>unclassified sequences</taxon>
        <taxon>metagenomes</taxon>
        <taxon>ecological metagenomes</taxon>
    </lineage>
</organism>
<keyword evidence="2" id="KW-1133">Transmembrane helix</keyword>
<dbReference type="AlphaFoldDB" id="X1HWJ8"/>
<dbReference type="PROSITE" id="PS51257">
    <property type="entry name" value="PROKAR_LIPOPROTEIN"/>
    <property type="match status" value="1"/>
</dbReference>
<feature type="region of interest" description="Disordered" evidence="1">
    <location>
        <begin position="43"/>
        <end position="65"/>
    </location>
</feature>
<feature type="compositionally biased region" description="Low complexity" evidence="1">
    <location>
        <begin position="52"/>
        <end position="62"/>
    </location>
</feature>
<dbReference type="EMBL" id="BARU01025206">
    <property type="protein sequence ID" value="GAH58204.1"/>
    <property type="molecule type" value="Genomic_DNA"/>
</dbReference>
<evidence type="ECO:0000256" key="1">
    <source>
        <dbReference type="SAM" id="MobiDB-lite"/>
    </source>
</evidence>
<keyword evidence="2" id="KW-0472">Membrane</keyword>
<comment type="caution">
    <text evidence="3">The sequence shown here is derived from an EMBL/GenBank/DDBJ whole genome shotgun (WGS) entry which is preliminary data.</text>
</comment>